<proteinExistence type="predicted"/>
<dbReference type="Proteomes" id="UP000789595">
    <property type="component" value="Unassembled WGS sequence"/>
</dbReference>
<sequence>MEMRAEEEKKEDEETFDLTAVGIGSKTPPRHAGDGLYRCIRSVLVGAVGGVAMTLAAPVMGARESGIKGFAGGCAQGVVGLVALPLIGVAQGVYDLGRGIGATPVAIQATVVGKEWDGTSWQFYDLGRERDAVDAIDPDAAFAAARKRQREEKAAFKKGSGLFAPSTNVASTEFYDVLDVPPDASAARIKKSYYKKALQCHPDKHPGDADAAAKFQKIGAAYQVLSNPQARARYDASGDAGDVPALDSTTLFAVVFGSAKFEDFVGELQLAQLAQEEQDDTDVPDEERAYLQRKREVGCAAKVVDLLDPYASGRLDEAAFEVSLKPLAQDLASNAFGAALLDVVGYAYEMAGGARAARGAGARGAFALRRRAHALGTRLATARSLGKAGGRSLAARCAEKREATLDAAAAAASKQKRESELTLSMLEVMWRLTVVDVETTLRVACHKVLNDHGAPRETRLARARGLAIVGRAFRAAAAASGYSGNAVQALRDTIGGAAAPSAAPAPAAPEPASREELLELSVGQLKKLARERGVDVSTALEKAHIVDALLSARKE</sequence>
<dbReference type="InterPro" id="IPR001623">
    <property type="entry name" value="DnaJ_domain"/>
</dbReference>
<name>A0A8J2SKK9_9STRA</name>
<keyword evidence="3" id="KW-1185">Reference proteome</keyword>
<evidence type="ECO:0000313" key="2">
    <source>
        <dbReference type="EMBL" id="CAH0368742.1"/>
    </source>
</evidence>
<gene>
    <name evidence="2" type="ORF">PECAL_2P18220</name>
</gene>
<accession>A0A8J2SKK9</accession>
<organism evidence="2 3">
    <name type="scientific">Pelagomonas calceolata</name>
    <dbReference type="NCBI Taxonomy" id="35677"/>
    <lineage>
        <taxon>Eukaryota</taxon>
        <taxon>Sar</taxon>
        <taxon>Stramenopiles</taxon>
        <taxon>Ochrophyta</taxon>
        <taxon>Pelagophyceae</taxon>
        <taxon>Pelagomonadales</taxon>
        <taxon>Pelagomonadaceae</taxon>
        <taxon>Pelagomonas</taxon>
    </lineage>
</organism>
<comment type="caution">
    <text evidence="2">The sequence shown here is derived from an EMBL/GenBank/DDBJ whole genome shotgun (WGS) entry which is preliminary data.</text>
</comment>
<dbReference type="Gene3D" id="1.10.287.110">
    <property type="entry name" value="DnaJ domain"/>
    <property type="match status" value="1"/>
</dbReference>
<protein>
    <recommendedName>
        <fullName evidence="1">J domain-containing protein</fullName>
    </recommendedName>
</protein>
<dbReference type="OrthoDB" id="10250354at2759"/>
<evidence type="ECO:0000259" key="1">
    <source>
        <dbReference type="PROSITE" id="PS50076"/>
    </source>
</evidence>
<dbReference type="InterPro" id="IPR026894">
    <property type="entry name" value="DnaJ_X"/>
</dbReference>
<dbReference type="InterPro" id="IPR018253">
    <property type="entry name" value="DnaJ_domain_CS"/>
</dbReference>
<feature type="domain" description="J" evidence="1">
    <location>
        <begin position="173"/>
        <end position="238"/>
    </location>
</feature>
<dbReference type="PROSITE" id="PS50076">
    <property type="entry name" value="DNAJ_2"/>
    <property type="match status" value="1"/>
</dbReference>
<reference evidence="2" key="1">
    <citation type="submission" date="2021-11" db="EMBL/GenBank/DDBJ databases">
        <authorList>
            <consortium name="Genoscope - CEA"/>
            <person name="William W."/>
        </authorList>
    </citation>
    <scope>NUCLEOTIDE SEQUENCE</scope>
</reference>
<dbReference type="CDD" id="cd06257">
    <property type="entry name" value="DnaJ"/>
    <property type="match status" value="1"/>
</dbReference>
<dbReference type="Pfam" id="PF00226">
    <property type="entry name" value="DnaJ"/>
    <property type="match status" value="1"/>
</dbReference>
<dbReference type="PANTHER" id="PTHR44094:SF8">
    <property type="entry name" value="DNAJ HEAT SHOCK N-TERMINAL DOMAIN-CONTAINING PROTEIN-RELATED"/>
    <property type="match status" value="1"/>
</dbReference>
<dbReference type="PROSITE" id="PS00636">
    <property type="entry name" value="DNAJ_1"/>
    <property type="match status" value="1"/>
</dbReference>
<dbReference type="PANTHER" id="PTHR44094">
    <property type="entry name" value="DNAJ HEAT SHOCK N-TERMINAL DOMAIN-CONTAINING PROTEIN"/>
    <property type="match status" value="1"/>
</dbReference>
<dbReference type="InterPro" id="IPR036869">
    <property type="entry name" value="J_dom_sf"/>
</dbReference>
<evidence type="ECO:0000313" key="3">
    <source>
        <dbReference type="Proteomes" id="UP000789595"/>
    </source>
</evidence>
<dbReference type="PRINTS" id="PR00625">
    <property type="entry name" value="JDOMAIN"/>
</dbReference>
<dbReference type="EMBL" id="CAKKNE010000002">
    <property type="protein sequence ID" value="CAH0368742.1"/>
    <property type="molecule type" value="Genomic_DNA"/>
</dbReference>
<dbReference type="AlphaFoldDB" id="A0A8J2SKK9"/>
<dbReference type="SUPFAM" id="SSF46565">
    <property type="entry name" value="Chaperone J-domain"/>
    <property type="match status" value="1"/>
</dbReference>
<dbReference type="Pfam" id="PF14308">
    <property type="entry name" value="DnaJ-X"/>
    <property type="match status" value="1"/>
</dbReference>
<dbReference type="SMART" id="SM00271">
    <property type="entry name" value="DnaJ"/>
    <property type="match status" value="1"/>
</dbReference>
<dbReference type="InterPro" id="IPR052423">
    <property type="entry name" value="EMIR"/>
</dbReference>